<dbReference type="Pfam" id="PF01066">
    <property type="entry name" value="CDP-OH_P_transf"/>
    <property type="match status" value="1"/>
</dbReference>
<accession>A0A7C6EK85</accession>
<sequence length="194" mass="22259">MKKIKALYKKIFLLPVVKLLIKLNITPNLITILSFIIALFAFIVYKNGVFWLGGIILFFSSILDTFDGEIARQTNRVTKFGGFLDSTLDRVNEFLIYLGLFVYYYHRMDYVLYWILFALFGSLMVSYTRARGEGVGISPQVGLFERFVRLLFLIIGSFLGPKIMVYVLIIIAAGTFITALQRIFYLLNNSKSVD</sequence>
<evidence type="ECO:0000256" key="3">
    <source>
        <dbReference type="SAM" id="Phobius"/>
    </source>
</evidence>
<dbReference type="Gene3D" id="1.20.120.1760">
    <property type="match status" value="1"/>
</dbReference>
<keyword evidence="1 2" id="KW-0808">Transferase</keyword>
<dbReference type="GO" id="GO:0008654">
    <property type="term" value="P:phospholipid biosynthetic process"/>
    <property type="evidence" value="ECO:0007669"/>
    <property type="project" value="InterPro"/>
</dbReference>
<proteinExistence type="inferred from homology"/>
<protein>
    <submittedName>
        <fullName evidence="4">CDP-alcohol phosphatidyltransferase family protein</fullName>
    </submittedName>
</protein>
<comment type="similarity">
    <text evidence="2">Belongs to the CDP-alcohol phosphatidyltransferase class-I family.</text>
</comment>
<dbReference type="GO" id="GO:0016780">
    <property type="term" value="F:phosphotransferase activity, for other substituted phosphate groups"/>
    <property type="evidence" value="ECO:0007669"/>
    <property type="project" value="InterPro"/>
</dbReference>
<gene>
    <name evidence="4" type="ORF">ENV70_04440</name>
</gene>
<dbReference type="GO" id="GO:0016020">
    <property type="term" value="C:membrane"/>
    <property type="evidence" value="ECO:0007669"/>
    <property type="project" value="InterPro"/>
</dbReference>
<dbReference type="PROSITE" id="PS00379">
    <property type="entry name" value="CDP_ALCOHOL_P_TRANSF"/>
    <property type="match status" value="1"/>
</dbReference>
<name>A0A7C6EK85_UNCW3</name>
<keyword evidence="3" id="KW-0472">Membrane</keyword>
<evidence type="ECO:0000256" key="1">
    <source>
        <dbReference type="ARBA" id="ARBA00022679"/>
    </source>
</evidence>
<dbReference type="InterPro" id="IPR043130">
    <property type="entry name" value="CDP-OH_PTrfase_TM_dom"/>
</dbReference>
<feature type="transmembrane region" description="Helical" evidence="3">
    <location>
        <begin position="49"/>
        <end position="66"/>
    </location>
</feature>
<dbReference type="AlphaFoldDB" id="A0A7C6EK85"/>
<feature type="transmembrane region" description="Helical" evidence="3">
    <location>
        <begin position="111"/>
        <end position="129"/>
    </location>
</feature>
<evidence type="ECO:0000313" key="4">
    <source>
        <dbReference type="EMBL" id="HHS62848.1"/>
    </source>
</evidence>
<reference evidence="4" key="1">
    <citation type="journal article" date="2020" name="mSystems">
        <title>Genome- and Community-Level Interaction Insights into Carbon Utilization and Element Cycling Functions of Hydrothermarchaeota in Hydrothermal Sediment.</title>
        <authorList>
            <person name="Zhou Z."/>
            <person name="Liu Y."/>
            <person name="Xu W."/>
            <person name="Pan J."/>
            <person name="Luo Z.H."/>
            <person name="Li M."/>
        </authorList>
    </citation>
    <scope>NUCLEOTIDE SEQUENCE [LARGE SCALE GENOMIC DNA]</scope>
    <source>
        <strain evidence="4">SpSt-783</strain>
    </source>
</reference>
<dbReference type="InterPro" id="IPR000462">
    <property type="entry name" value="CDP-OH_P_trans"/>
</dbReference>
<keyword evidence="3" id="KW-0812">Transmembrane</keyword>
<feature type="transmembrane region" description="Helical" evidence="3">
    <location>
        <begin position="21"/>
        <end position="43"/>
    </location>
</feature>
<comment type="caution">
    <text evidence="4">The sequence shown here is derived from an EMBL/GenBank/DDBJ whole genome shotgun (WGS) entry which is preliminary data.</text>
</comment>
<dbReference type="EMBL" id="DTHJ01000089">
    <property type="protein sequence ID" value="HHS62848.1"/>
    <property type="molecule type" value="Genomic_DNA"/>
</dbReference>
<dbReference type="InterPro" id="IPR048254">
    <property type="entry name" value="CDP_ALCOHOL_P_TRANSF_CS"/>
</dbReference>
<organism evidence="4">
    <name type="scientific">candidate division WOR-3 bacterium</name>
    <dbReference type="NCBI Taxonomy" id="2052148"/>
    <lineage>
        <taxon>Bacteria</taxon>
        <taxon>Bacteria division WOR-3</taxon>
    </lineage>
</organism>
<keyword evidence="3" id="KW-1133">Transmembrane helix</keyword>
<evidence type="ECO:0000256" key="2">
    <source>
        <dbReference type="RuleBase" id="RU003750"/>
    </source>
</evidence>